<evidence type="ECO:0000313" key="1">
    <source>
        <dbReference type="EMBL" id="CEF78937.1"/>
    </source>
</evidence>
<dbReference type="RefSeq" id="XP_011321637.1">
    <property type="nucleotide sequence ID" value="XM_011323335.1"/>
</dbReference>
<sequence>MDLTISHCLARIVYTTGTDANAQAYLSTAGRIDDDIHTPDIVYVDPSDIARHGKETLRIELMPSEFYDQSSVSYDLNSLDAFPEAWGYTFHSACWKILIAFRPITQKDLQSLLKLGRLMPKQRGLINWGHDYGGQASRSHAVAPGEESVLLESVLVADLDIDPGDFDVLHQIFRSHSFDSCRNNSDTAISLPEVTTTPDFSSDLSSDFFGKFPTEILFMIIDRLTREDVSSNGLITAKPVTVCDILLMNLQVILSLAFGQPW</sequence>
<organism evidence="1 3">
    <name type="scientific">Gibberella zeae (strain ATCC MYA-4620 / CBS 123657 / FGSC 9075 / NRRL 31084 / PH-1)</name>
    <name type="common">Wheat head blight fungus</name>
    <name type="synonym">Fusarium graminearum</name>
    <dbReference type="NCBI Taxonomy" id="229533"/>
    <lineage>
        <taxon>Eukaryota</taxon>
        <taxon>Fungi</taxon>
        <taxon>Dikarya</taxon>
        <taxon>Ascomycota</taxon>
        <taxon>Pezizomycotina</taxon>
        <taxon>Sordariomycetes</taxon>
        <taxon>Hypocreomycetidae</taxon>
        <taxon>Hypocreales</taxon>
        <taxon>Nectriaceae</taxon>
        <taxon>Fusarium</taxon>
    </lineage>
</organism>
<keyword evidence="3" id="KW-1185">Reference proteome</keyword>
<name>I1RJJ6_GIBZE</name>
<dbReference type="HOGENOM" id="CLU_1061919_0_0_1"/>
<protein>
    <submittedName>
        <fullName evidence="1">Chromosome 2, complete genome</fullName>
    </submittedName>
</protein>
<dbReference type="eggNOG" id="ENOG502T463">
    <property type="taxonomic scope" value="Eukaryota"/>
</dbReference>
<dbReference type="InParanoid" id="I1RJJ6"/>
<reference evidence="1 3" key="3">
    <citation type="journal article" date="2015" name="BMC Genomics">
        <title>The completed genome sequence of the pathogenic ascomycete fungus Fusarium graminearum.</title>
        <authorList>
            <person name="King R."/>
            <person name="Urban M."/>
            <person name="Hammond-Kosack M.C."/>
            <person name="Hassani-Pak K."/>
            <person name="Hammond-Kosack K.E."/>
        </authorList>
    </citation>
    <scope>NUCLEOTIDE SEQUENCE [LARGE SCALE GENOMIC DNA]</scope>
    <source>
        <strain evidence="3">ATCC MYA-4620 / CBS 123657 / FGSC 9075 / NRRL 31084 / PH-1</strain>
        <strain evidence="1">PH-1</strain>
    </source>
</reference>
<dbReference type="Proteomes" id="UP000070720">
    <property type="component" value="Chromosome 2"/>
</dbReference>
<dbReference type="EnsemblFungi" id="CEF78937">
    <property type="protein sequence ID" value="CEF78937"/>
    <property type="gene ID" value="FGRRES_04018"/>
</dbReference>
<dbReference type="EMBL" id="HG970333">
    <property type="protein sequence ID" value="CEF78937.1"/>
    <property type="molecule type" value="Genomic_DNA"/>
</dbReference>
<proteinExistence type="predicted"/>
<dbReference type="OrthoDB" id="5273847at2759"/>
<evidence type="ECO:0000313" key="2">
    <source>
        <dbReference type="EnsemblFungi" id="CEF78937"/>
    </source>
</evidence>
<accession>A0A098DKG0</accession>
<evidence type="ECO:0000313" key="3">
    <source>
        <dbReference type="Proteomes" id="UP000070720"/>
    </source>
</evidence>
<reference evidence="2" key="4">
    <citation type="submission" date="2017-01" db="UniProtKB">
        <authorList>
            <consortium name="EnsemblFungi"/>
        </authorList>
    </citation>
    <scope>IDENTIFICATION</scope>
    <source>
        <strain evidence="2">PH-1 / ATCC MYA-4620 / FGSC 9075 / NRRL 31084</strain>
    </source>
</reference>
<dbReference type="AlphaFoldDB" id="I1RJJ6"/>
<dbReference type="KEGG" id="fgr:FGSG_04018"/>
<accession>I1RJJ6</accession>
<reference evidence="2 3" key="2">
    <citation type="journal article" date="2010" name="Nature">
        <title>Comparative genomics reveals mobile pathogenicity chromosomes in Fusarium.</title>
        <authorList>
            <person name="Ma L.J."/>
            <person name="van der Does H.C."/>
            <person name="Borkovich K.A."/>
            <person name="Coleman J.J."/>
            <person name="Daboussi M.J."/>
            <person name="Di Pietro A."/>
            <person name="Dufresne M."/>
            <person name="Freitag M."/>
            <person name="Grabherr M."/>
            <person name="Henrissat B."/>
            <person name="Houterman P.M."/>
            <person name="Kang S."/>
            <person name="Shim W.B."/>
            <person name="Woloshuk C."/>
            <person name="Xie X."/>
            <person name="Xu J.R."/>
            <person name="Antoniw J."/>
            <person name="Baker S.E."/>
            <person name="Bluhm B.H."/>
            <person name="Breakspear A."/>
            <person name="Brown D.W."/>
            <person name="Butchko R.A."/>
            <person name="Chapman S."/>
            <person name="Coulson R."/>
            <person name="Coutinho P.M."/>
            <person name="Danchin E.G."/>
            <person name="Diener A."/>
            <person name="Gale L.R."/>
            <person name="Gardiner D.M."/>
            <person name="Goff S."/>
            <person name="Hammond-Kosack K.E."/>
            <person name="Hilburn K."/>
            <person name="Hua-Van A."/>
            <person name="Jonkers W."/>
            <person name="Kazan K."/>
            <person name="Kodira C.D."/>
            <person name="Koehrsen M."/>
            <person name="Kumar L."/>
            <person name="Lee Y.H."/>
            <person name="Li L."/>
            <person name="Manners J.M."/>
            <person name="Miranda-Saavedra D."/>
            <person name="Mukherjee M."/>
            <person name="Park G."/>
            <person name="Park J."/>
            <person name="Park S.Y."/>
            <person name="Proctor R.H."/>
            <person name="Regev A."/>
            <person name="Ruiz-Roldan M.C."/>
            <person name="Sain D."/>
            <person name="Sakthikumar S."/>
            <person name="Sykes S."/>
            <person name="Schwartz D.C."/>
            <person name="Turgeon B.G."/>
            <person name="Wapinski I."/>
            <person name="Yoder O."/>
            <person name="Young S."/>
            <person name="Zeng Q."/>
            <person name="Zhou S."/>
            <person name="Galagan J."/>
            <person name="Cuomo C.A."/>
            <person name="Kistler H.C."/>
            <person name="Rep M."/>
        </authorList>
    </citation>
    <scope>GENOME REANNOTATION</scope>
    <source>
        <strain evidence="3">ATCC MYA-4620 / CBS 123657 / FGSC 9075 / NRRL 31084 / PH-1</strain>
        <strain evidence="2">PH-1 / ATCC MYA-4620 / FGSC 9075 / NRRL 31084</strain>
    </source>
</reference>
<gene>
    <name evidence="2" type="primary">FG04018.1</name>
    <name evidence="1" type="ORF">FGRAMPH1_01T14269</name>
</gene>
<reference evidence="2 3" key="1">
    <citation type="journal article" date="2007" name="Science">
        <title>The Fusarium graminearum genome reveals a link between localized polymorphism and pathogen specialization.</title>
        <authorList>
            <person name="Cuomo C.A."/>
            <person name="Gueldener U."/>
            <person name="Xu J.-R."/>
            <person name="Trail F."/>
            <person name="Turgeon B.G."/>
            <person name="Di Pietro A."/>
            <person name="Walton J.D."/>
            <person name="Ma L.-J."/>
            <person name="Baker S.E."/>
            <person name="Rep M."/>
            <person name="Adam G."/>
            <person name="Antoniw J."/>
            <person name="Baldwin T."/>
            <person name="Calvo S.E."/>
            <person name="Chang Y.-L."/>
            <person name="DeCaprio D."/>
            <person name="Gale L.R."/>
            <person name="Gnerre S."/>
            <person name="Goswami R.S."/>
            <person name="Hammond-Kosack K."/>
            <person name="Harris L.J."/>
            <person name="Hilburn K."/>
            <person name="Kennell J.C."/>
            <person name="Kroken S."/>
            <person name="Magnuson J.K."/>
            <person name="Mannhaupt G."/>
            <person name="Mauceli E.W."/>
            <person name="Mewes H.-W."/>
            <person name="Mitterbauer R."/>
            <person name="Muehlbauer G."/>
            <person name="Muensterkoetter M."/>
            <person name="Nelson D."/>
            <person name="O'Donnell K."/>
            <person name="Ouellet T."/>
            <person name="Qi W."/>
            <person name="Quesneville H."/>
            <person name="Roncero M.I.G."/>
            <person name="Seong K.-Y."/>
            <person name="Tetko I.V."/>
            <person name="Urban M."/>
            <person name="Waalwijk C."/>
            <person name="Ward T.J."/>
            <person name="Yao J."/>
            <person name="Birren B.W."/>
            <person name="Kistler H.C."/>
        </authorList>
    </citation>
    <scope>NUCLEOTIDE SEQUENCE [LARGE SCALE GENOMIC DNA]</scope>
    <source>
        <strain evidence="3">ATCC MYA-4620 / CBS 123657 / FGSC 9075 / NRRL 31084 / PH-1</strain>
        <strain evidence="2">PH-1 / ATCC MYA-4620 / FGSC 9075 / NRRL 31084</strain>
    </source>
</reference>
<dbReference type="VEuPathDB" id="FungiDB:FGRAMPH1_01G14269"/>